<feature type="compositionally biased region" description="Polar residues" evidence="2">
    <location>
        <begin position="75"/>
        <end position="86"/>
    </location>
</feature>
<gene>
    <name evidence="4" type="ORF">LODBEIA_P21940</name>
</gene>
<keyword evidence="5" id="KW-1185">Reference proteome</keyword>
<feature type="compositionally biased region" description="Acidic residues" evidence="2">
    <location>
        <begin position="16"/>
        <end position="26"/>
    </location>
</feature>
<feature type="compositionally biased region" description="Polar residues" evidence="2">
    <location>
        <begin position="1"/>
        <end position="13"/>
    </location>
</feature>
<organism evidence="4 5">
    <name type="scientific">Lodderomyces beijingensis</name>
    <dbReference type="NCBI Taxonomy" id="1775926"/>
    <lineage>
        <taxon>Eukaryota</taxon>
        <taxon>Fungi</taxon>
        <taxon>Dikarya</taxon>
        <taxon>Ascomycota</taxon>
        <taxon>Saccharomycotina</taxon>
        <taxon>Pichiomycetes</taxon>
        <taxon>Debaryomycetaceae</taxon>
        <taxon>Candida/Lodderomyces clade</taxon>
        <taxon>Lodderomyces</taxon>
    </lineage>
</organism>
<dbReference type="PANTHER" id="PTHR13639">
    <property type="entry name" value="CYTOCHROME C OXIDASE ASSEMBLY FACTOR 4 HOMOLOG, MITOCHONDRIAL"/>
    <property type="match status" value="1"/>
</dbReference>
<reference evidence="4 5" key="1">
    <citation type="submission" date="2024-03" db="EMBL/GenBank/DDBJ databases">
        <authorList>
            <person name="Brejova B."/>
        </authorList>
    </citation>
    <scope>NUCLEOTIDE SEQUENCE [LARGE SCALE GENOMIC DNA]</scope>
    <source>
        <strain evidence="4 5">CBS 14171</strain>
    </source>
</reference>
<keyword evidence="1" id="KW-1015">Disulfide bond</keyword>
<dbReference type="RefSeq" id="XP_066829132.1">
    <property type="nucleotide sequence ID" value="XM_066972166.1"/>
</dbReference>
<feature type="domain" description="CHCH" evidence="3">
    <location>
        <begin position="36"/>
        <end position="69"/>
    </location>
</feature>
<name>A0ABP0ZLA5_9ASCO</name>
<protein>
    <recommendedName>
        <fullName evidence="3">CHCH domain-containing protein</fullName>
    </recommendedName>
</protein>
<evidence type="ECO:0000313" key="5">
    <source>
        <dbReference type="Proteomes" id="UP001497383"/>
    </source>
</evidence>
<sequence>MQPTNATVSSSASNGDGDDDNDEPDEWDKRIIKTGCHEENLKLQLCHADTGDWRKCLKEMQEFRQCWEKNKNNERTSTVDNDVTDQ</sequence>
<evidence type="ECO:0000256" key="1">
    <source>
        <dbReference type="ARBA" id="ARBA00023157"/>
    </source>
</evidence>
<accession>A0ABP0ZLA5</accession>
<dbReference type="Proteomes" id="UP001497383">
    <property type="component" value="Chromosome 3"/>
</dbReference>
<dbReference type="InterPro" id="IPR010625">
    <property type="entry name" value="CHCH"/>
</dbReference>
<dbReference type="Pfam" id="PF06747">
    <property type="entry name" value="CHCH"/>
    <property type="match status" value="1"/>
</dbReference>
<dbReference type="PROSITE" id="PS51808">
    <property type="entry name" value="CHCH"/>
    <property type="match status" value="1"/>
</dbReference>
<feature type="region of interest" description="Disordered" evidence="2">
    <location>
        <begin position="1"/>
        <end position="30"/>
    </location>
</feature>
<evidence type="ECO:0000256" key="2">
    <source>
        <dbReference type="SAM" id="MobiDB-lite"/>
    </source>
</evidence>
<dbReference type="InterPro" id="IPR039870">
    <property type="entry name" value="Coa4-like"/>
</dbReference>
<dbReference type="PANTHER" id="PTHR13639:SF2">
    <property type="entry name" value="CYTOCHROME C OXIDASE ASSEMBLY FACTOR 4 HOMOLOG, MITOCHONDRIAL"/>
    <property type="match status" value="1"/>
</dbReference>
<evidence type="ECO:0000259" key="3">
    <source>
        <dbReference type="Pfam" id="PF06747"/>
    </source>
</evidence>
<proteinExistence type="predicted"/>
<feature type="region of interest" description="Disordered" evidence="2">
    <location>
        <begin position="67"/>
        <end position="86"/>
    </location>
</feature>
<evidence type="ECO:0000313" key="4">
    <source>
        <dbReference type="EMBL" id="CAK9437816.1"/>
    </source>
</evidence>
<dbReference type="EMBL" id="OZ022407">
    <property type="protein sequence ID" value="CAK9437816.1"/>
    <property type="molecule type" value="Genomic_DNA"/>
</dbReference>
<dbReference type="GeneID" id="92207390"/>